<sequence>MVETLTREQVMAHRIAAQGLHRDRPAAIAALASLGLQDAGPTARLALAARSDGDPDPVARGLVDGWTHRGAPHHHPPDERNAIAAAARPFDDADAAARLNWSGPEQRRVGIPAREAIDRAADALAEVVTEPLTKGAASGAVTKLLPDALLRDCRGCATVHVNEQLFRLSAFPVGVGLDPTGRTLLLIPPPAGWERPVEGDPGRAARLVLDYLRVLGPAGPREVADFVGTSAAAFAPAWEAALPGLVEVEVEAGDGAQRSSTRDVHPAWLPADELDAALGAPDPDVVRFLPPLDPMLQARDRPLLVPDEALRKDLYKIIGNPGALLADGEVVGTWRPRASGKKLTLEVAPVVPLAPDVRARLDDEAERVAAARGLRLAGITGV</sequence>
<comment type="caution">
    <text evidence="1">The sequence shown here is derived from an EMBL/GenBank/DDBJ whole genome shotgun (WGS) entry which is preliminary data.</text>
</comment>
<evidence type="ECO:0000313" key="2">
    <source>
        <dbReference type="Proteomes" id="UP001300763"/>
    </source>
</evidence>
<accession>A0ABT5SZ20</accession>
<dbReference type="Pfam" id="PF06224">
    <property type="entry name" value="AlkZ-like"/>
    <property type="match status" value="1"/>
</dbReference>
<evidence type="ECO:0000313" key="1">
    <source>
        <dbReference type="EMBL" id="MDD7967381.1"/>
    </source>
</evidence>
<dbReference type="Proteomes" id="UP001300763">
    <property type="component" value="Unassembled WGS sequence"/>
</dbReference>
<keyword evidence="2" id="KW-1185">Reference proteome</keyword>
<dbReference type="PANTHER" id="PTHR38479">
    <property type="entry name" value="LMO0824 PROTEIN"/>
    <property type="match status" value="1"/>
</dbReference>
<dbReference type="PANTHER" id="PTHR38479:SF2">
    <property type="entry name" value="WINGED HELIX DNA-BINDING DOMAIN-CONTAINING PROTEIN"/>
    <property type="match status" value="1"/>
</dbReference>
<name>A0ABT5SZ20_9PSEU</name>
<gene>
    <name evidence="1" type="ORF">PGB27_18750</name>
</gene>
<reference evidence="1 2" key="1">
    <citation type="submission" date="2023-02" db="EMBL/GenBank/DDBJ databases">
        <title>Genome sequencing required for Actinomycetospora new species description.</title>
        <authorList>
            <person name="Saimee Y."/>
            <person name="Duangmal K."/>
        </authorList>
    </citation>
    <scope>NUCLEOTIDE SEQUENCE [LARGE SCALE GENOMIC DNA]</scope>
    <source>
        <strain evidence="1 2">DW7H6</strain>
    </source>
</reference>
<dbReference type="EMBL" id="JAQZAO010000008">
    <property type="protein sequence ID" value="MDD7967381.1"/>
    <property type="molecule type" value="Genomic_DNA"/>
</dbReference>
<organism evidence="1 2">
    <name type="scientific">Actinomycetospora lemnae</name>
    <dbReference type="NCBI Taxonomy" id="3019891"/>
    <lineage>
        <taxon>Bacteria</taxon>
        <taxon>Bacillati</taxon>
        <taxon>Actinomycetota</taxon>
        <taxon>Actinomycetes</taxon>
        <taxon>Pseudonocardiales</taxon>
        <taxon>Pseudonocardiaceae</taxon>
        <taxon>Actinomycetospora</taxon>
    </lineage>
</organism>
<dbReference type="RefSeq" id="WP_274201911.1">
    <property type="nucleotide sequence ID" value="NZ_JAQZAO010000008.1"/>
</dbReference>
<protein>
    <submittedName>
        <fullName evidence="1">Crosslink repair DNA glycosylase YcaQ family protein</fullName>
    </submittedName>
</protein>
<dbReference type="InterPro" id="IPR009351">
    <property type="entry name" value="AlkZ-like"/>
</dbReference>
<proteinExistence type="predicted"/>